<dbReference type="GeneID" id="98163338"/>
<protein>
    <recommendedName>
        <fullName evidence="6">Short-chain dehydrogenases/reductase</fullName>
    </recommendedName>
</protein>
<accession>A0ABR4L4H4</accession>
<keyword evidence="5" id="KW-1185">Reference proteome</keyword>
<proteinExistence type="inferred from homology"/>
<name>A0ABR4L4H4_9EURO</name>
<dbReference type="Pfam" id="PF00106">
    <property type="entry name" value="adh_short"/>
    <property type="match status" value="1"/>
</dbReference>
<keyword evidence="2" id="KW-0560">Oxidoreductase</keyword>
<dbReference type="PRINTS" id="PR00081">
    <property type="entry name" value="GDHRDH"/>
</dbReference>
<evidence type="ECO:0000256" key="3">
    <source>
        <dbReference type="RuleBase" id="RU000363"/>
    </source>
</evidence>
<comment type="similarity">
    <text evidence="1 3">Belongs to the short-chain dehydrogenases/reductases (SDR) family.</text>
</comment>
<dbReference type="EMBL" id="JBFXLR010000003">
    <property type="protein sequence ID" value="KAL2859380.1"/>
    <property type="molecule type" value="Genomic_DNA"/>
</dbReference>
<dbReference type="PRINTS" id="PR00080">
    <property type="entry name" value="SDRFAMILY"/>
</dbReference>
<dbReference type="InterPro" id="IPR002347">
    <property type="entry name" value="SDR_fam"/>
</dbReference>
<evidence type="ECO:0000256" key="2">
    <source>
        <dbReference type="ARBA" id="ARBA00023002"/>
    </source>
</evidence>
<dbReference type="PANTHER" id="PTHR24322:SF736">
    <property type="entry name" value="RETINOL DEHYDROGENASE 10"/>
    <property type="match status" value="1"/>
</dbReference>
<dbReference type="RefSeq" id="XP_070904314.1">
    <property type="nucleotide sequence ID" value="XM_071048174.1"/>
</dbReference>
<dbReference type="Proteomes" id="UP001610444">
    <property type="component" value="Unassembled WGS sequence"/>
</dbReference>
<dbReference type="SUPFAM" id="SSF51735">
    <property type="entry name" value="NAD(P)-binding Rossmann-fold domains"/>
    <property type="match status" value="1"/>
</dbReference>
<evidence type="ECO:0000313" key="4">
    <source>
        <dbReference type="EMBL" id="KAL2859380.1"/>
    </source>
</evidence>
<reference evidence="4 5" key="1">
    <citation type="submission" date="2024-07" db="EMBL/GenBank/DDBJ databases">
        <title>Section-level genome sequencing and comparative genomics of Aspergillus sections Usti and Cavernicolus.</title>
        <authorList>
            <consortium name="Lawrence Berkeley National Laboratory"/>
            <person name="Nybo J.L."/>
            <person name="Vesth T.C."/>
            <person name="Theobald S."/>
            <person name="Frisvad J.C."/>
            <person name="Larsen T.O."/>
            <person name="Kjaerboelling I."/>
            <person name="Rothschild-Mancinelli K."/>
            <person name="Lyhne E.K."/>
            <person name="Kogle M.E."/>
            <person name="Barry K."/>
            <person name="Clum A."/>
            <person name="Na H."/>
            <person name="Ledsgaard L."/>
            <person name="Lin J."/>
            <person name="Lipzen A."/>
            <person name="Kuo A."/>
            <person name="Riley R."/>
            <person name="Mondo S."/>
            <person name="LaButti K."/>
            <person name="Haridas S."/>
            <person name="Pangalinan J."/>
            <person name="Salamov A.A."/>
            <person name="Simmons B.A."/>
            <person name="Magnuson J.K."/>
            <person name="Chen J."/>
            <person name="Drula E."/>
            <person name="Henrissat B."/>
            <person name="Wiebenga A."/>
            <person name="Lubbers R.J."/>
            <person name="Gomes A.C."/>
            <person name="Macurrencykelacurrency M.R."/>
            <person name="Stajich J."/>
            <person name="Grigoriev I.V."/>
            <person name="Mortensen U.H."/>
            <person name="De vries R.P."/>
            <person name="Baker S.E."/>
            <person name="Andersen M.R."/>
        </authorList>
    </citation>
    <scope>NUCLEOTIDE SEQUENCE [LARGE SCALE GENOMIC DNA]</scope>
    <source>
        <strain evidence="4 5">CBS 756.74</strain>
    </source>
</reference>
<organism evidence="4 5">
    <name type="scientific">Aspergillus pseudodeflectus</name>
    <dbReference type="NCBI Taxonomy" id="176178"/>
    <lineage>
        <taxon>Eukaryota</taxon>
        <taxon>Fungi</taxon>
        <taxon>Dikarya</taxon>
        <taxon>Ascomycota</taxon>
        <taxon>Pezizomycotina</taxon>
        <taxon>Eurotiomycetes</taxon>
        <taxon>Eurotiomycetidae</taxon>
        <taxon>Eurotiales</taxon>
        <taxon>Aspergillaceae</taxon>
        <taxon>Aspergillus</taxon>
        <taxon>Aspergillus subgen. Nidulantes</taxon>
    </lineage>
</organism>
<dbReference type="InterPro" id="IPR036291">
    <property type="entry name" value="NAD(P)-bd_dom_sf"/>
</dbReference>
<evidence type="ECO:0000313" key="5">
    <source>
        <dbReference type="Proteomes" id="UP001610444"/>
    </source>
</evidence>
<evidence type="ECO:0000256" key="1">
    <source>
        <dbReference type="ARBA" id="ARBA00006484"/>
    </source>
</evidence>
<evidence type="ECO:0008006" key="6">
    <source>
        <dbReference type="Google" id="ProtNLM"/>
    </source>
</evidence>
<sequence>MSLNQLLQPCFDNAQLLFSQLSPSIHVYLSRPLVRKALALVATVQLLRSVNSYLSQRAQNNWVRAHPWNPKNELVLVTGGSSGIGKQIVFDLVKLNVKMIIIFDIQEPDFHLPSNVFFFKVDLTSSDAIKEAAAEVYRAHGHPTVLINNAGVGFQGTILDEPEEKIRLTLEVNTLSHFWTVKQFLPSMIKNNHGHIVTIASMASFTSLGEMADYGASKAGALAFHESLTQEIKHWYGSKKVRTSIIHPLWVQTPMIGDLVENRARFGQPIMTPDKVSKAVIQQLVKGNGGQVVVPSSLGFASMLRGLPSWIQERLRDRQSQNFVRLRRAEQELGKRA</sequence>
<dbReference type="Gene3D" id="3.40.50.720">
    <property type="entry name" value="NAD(P)-binding Rossmann-like Domain"/>
    <property type="match status" value="1"/>
</dbReference>
<dbReference type="PANTHER" id="PTHR24322">
    <property type="entry name" value="PKSB"/>
    <property type="match status" value="1"/>
</dbReference>
<comment type="caution">
    <text evidence="4">The sequence shown here is derived from an EMBL/GenBank/DDBJ whole genome shotgun (WGS) entry which is preliminary data.</text>
</comment>
<gene>
    <name evidence="4" type="ORF">BJX68DRAFT_276727</name>
</gene>
<dbReference type="CDD" id="cd05339">
    <property type="entry name" value="17beta-HSDXI-like_SDR_c"/>
    <property type="match status" value="1"/>
</dbReference>